<comment type="similarity">
    <text evidence="1">Belongs to the bacterial histone-like protein family.</text>
</comment>
<dbReference type="RefSeq" id="WP_281805869.1">
    <property type="nucleotide sequence ID" value="NZ_BSEC01000002.1"/>
</dbReference>
<evidence type="ECO:0000256" key="1">
    <source>
        <dbReference type="ARBA" id="ARBA00010529"/>
    </source>
</evidence>
<proteinExistence type="inferred from homology"/>
<dbReference type="PANTHER" id="PTHR43689:SF8">
    <property type="entry name" value="ALPHA_BETA-HYDROLASES SUPERFAMILY PROTEIN"/>
    <property type="match status" value="1"/>
</dbReference>
<dbReference type="GO" id="GO:0016787">
    <property type="term" value="F:hydrolase activity"/>
    <property type="evidence" value="ECO:0007669"/>
    <property type="project" value="UniProtKB-KW"/>
</dbReference>
<dbReference type="Proteomes" id="UP001144323">
    <property type="component" value="Unassembled WGS sequence"/>
</dbReference>
<dbReference type="SUPFAM" id="SSF47729">
    <property type="entry name" value="IHF-like DNA-binding proteins"/>
    <property type="match status" value="1"/>
</dbReference>
<dbReference type="SUPFAM" id="SSF53474">
    <property type="entry name" value="alpha/beta-Hydrolases"/>
    <property type="match status" value="1"/>
</dbReference>
<keyword evidence="2" id="KW-0238">DNA-binding</keyword>
<dbReference type="GO" id="GO:0030527">
    <property type="term" value="F:structural constituent of chromatin"/>
    <property type="evidence" value="ECO:0007669"/>
    <property type="project" value="InterPro"/>
</dbReference>
<evidence type="ECO:0000256" key="3">
    <source>
        <dbReference type="SAM" id="MobiDB-lite"/>
    </source>
</evidence>
<keyword evidence="6" id="KW-1185">Reference proteome</keyword>
<dbReference type="PRINTS" id="PR01727">
    <property type="entry name" value="DNABINDINGHU"/>
</dbReference>
<dbReference type="InterPro" id="IPR000119">
    <property type="entry name" value="Hist_DNA-bd"/>
</dbReference>
<feature type="region of interest" description="Disordered" evidence="3">
    <location>
        <begin position="194"/>
        <end position="213"/>
    </location>
</feature>
<feature type="domain" description="AB hydrolase-1" evidence="4">
    <location>
        <begin position="4"/>
        <end position="125"/>
    </location>
</feature>
<accession>A0A9W6GY18</accession>
<dbReference type="Gene3D" id="4.10.520.10">
    <property type="entry name" value="IHF-like DNA-binding proteins"/>
    <property type="match status" value="1"/>
</dbReference>
<comment type="caution">
    <text evidence="5">The sequence shown here is derived from an EMBL/GenBank/DDBJ whole genome shotgun (WGS) entry which is preliminary data.</text>
</comment>
<name>A0A9W6GY18_9HYPH</name>
<dbReference type="PANTHER" id="PTHR43689">
    <property type="entry name" value="HYDROLASE"/>
    <property type="match status" value="1"/>
</dbReference>
<reference evidence="5" key="1">
    <citation type="journal article" date="2023" name="Int. J. Syst. Evol. Microbiol.">
        <title>Methylocystis iwaonis sp. nov., a type II methane-oxidizing bacterium from surface soil of a rice paddy field in Japan, and emended description of the genus Methylocystis (ex Whittenbury et al. 1970) Bowman et al. 1993.</title>
        <authorList>
            <person name="Kaise H."/>
            <person name="Sawadogo J.B."/>
            <person name="Alam M.S."/>
            <person name="Ueno C."/>
            <person name="Dianou D."/>
            <person name="Shinjo R."/>
            <person name="Asakawa S."/>
        </authorList>
    </citation>
    <scope>NUCLEOTIDE SEQUENCE</scope>
    <source>
        <strain evidence="5">LMG27198</strain>
    </source>
</reference>
<organism evidence="5 6">
    <name type="scientific">Methylocystis echinoides</name>
    <dbReference type="NCBI Taxonomy" id="29468"/>
    <lineage>
        <taxon>Bacteria</taxon>
        <taxon>Pseudomonadati</taxon>
        <taxon>Pseudomonadota</taxon>
        <taxon>Alphaproteobacteria</taxon>
        <taxon>Hyphomicrobiales</taxon>
        <taxon>Methylocystaceae</taxon>
        <taxon>Methylocystis</taxon>
    </lineage>
</organism>
<dbReference type="GO" id="GO:0003677">
    <property type="term" value="F:DNA binding"/>
    <property type="evidence" value="ECO:0007669"/>
    <property type="project" value="UniProtKB-KW"/>
</dbReference>
<dbReference type="EMBL" id="BSEC01000002">
    <property type="protein sequence ID" value="GLI95188.1"/>
    <property type="molecule type" value="Genomic_DNA"/>
</dbReference>
<evidence type="ECO:0000313" key="5">
    <source>
        <dbReference type="EMBL" id="GLI95188.1"/>
    </source>
</evidence>
<sequence length="213" mass="22355">MSKVLFLPGASGSASFWKPVADRAGMEGVFFAWPGLGDEPARPDINGIDDLVASVADEIMGPVDIVAQSMGGLIALKLALAFPGSVERLVLAVTSGGVPVADLGGSEWRPDYFAAYPRAAKWIADPVGDLSSQIPTMEAPSLLLWGDADPISPVAVGMRLSALLPNARLWVFAGADESVKLAGFGKFSIRRGRRREARNPRTGAAAPVAESLR</sequence>
<dbReference type="Gene3D" id="3.40.50.1820">
    <property type="entry name" value="alpha/beta hydrolase"/>
    <property type="match status" value="1"/>
</dbReference>
<keyword evidence="5" id="KW-0378">Hydrolase</keyword>
<evidence type="ECO:0000256" key="2">
    <source>
        <dbReference type="ARBA" id="ARBA00023125"/>
    </source>
</evidence>
<dbReference type="InterPro" id="IPR000073">
    <property type="entry name" value="AB_hydrolase_1"/>
</dbReference>
<gene>
    <name evidence="5" type="primary">bioH</name>
    <name evidence="5" type="ORF">LMG27198_41800</name>
</gene>
<dbReference type="Pfam" id="PF00216">
    <property type="entry name" value="Bac_DNA_binding"/>
    <property type="match status" value="1"/>
</dbReference>
<evidence type="ECO:0000313" key="6">
    <source>
        <dbReference type="Proteomes" id="UP001144323"/>
    </source>
</evidence>
<dbReference type="AlphaFoldDB" id="A0A9W6GY18"/>
<dbReference type="Pfam" id="PF12697">
    <property type="entry name" value="Abhydrolase_6"/>
    <property type="match status" value="1"/>
</dbReference>
<evidence type="ECO:0000259" key="4">
    <source>
        <dbReference type="Pfam" id="PF12697"/>
    </source>
</evidence>
<dbReference type="InterPro" id="IPR010992">
    <property type="entry name" value="IHF-like_DNA-bd_dom_sf"/>
</dbReference>
<protein>
    <submittedName>
        <fullName evidence="5">Alpha/beta hydrolase</fullName>
    </submittedName>
</protein>
<dbReference type="InterPro" id="IPR029058">
    <property type="entry name" value="AB_hydrolase_fold"/>
</dbReference>